<evidence type="ECO:0000256" key="5">
    <source>
        <dbReference type="ARBA" id="ARBA00022989"/>
    </source>
</evidence>
<dbReference type="Gene3D" id="1.20.1540.10">
    <property type="entry name" value="Rhomboid-like"/>
    <property type="match status" value="1"/>
</dbReference>
<dbReference type="Proteomes" id="UP000245283">
    <property type="component" value="Unassembled WGS sequence"/>
</dbReference>
<dbReference type="SUPFAM" id="SSF144091">
    <property type="entry name" value="Rhomboid-like"/>
    <property type="match status" value="1"/>
</dbReference>
<evidence type="ECO:0000256" key="3">
    <source>
        <dbReference type="ARBA" id="ARBA00022692"/>
    </source>
</evidence>
<keyword evidence="5 7" id="KW-1133">Transmembrane helix</keyword>
<sequence length="232" mass="24870">MSDVSSSGFWAKSRRFLGIENVNAPVTLCLIGVCVAVAIAEFLNQRIGAALVYAPVLGEDQPYRILGSAFLHAGFWHLVFNMYALWLVGSALEPAIGRIRFLGIYLLSAVAGNIAVLLTADPSGQSWITATVGASGAVFGVFGALFILVRHFGSNATSLIIVIVANLLLGFVPGMNISWQSHVGGLLIGGILMRLMTMGRESLTPTRRRIRDAVVFLVVASALVGLFFWGYR</sequence>
<dbReference type="GO" id="GO:0016020">
    <property type="term" value="C:membrane"/>
    <property type="evidence" value="ECO:0007669"/>
    <property type="project" value="UniProtKB-SubCell"/>
</dbReference>
<keyword evidence="3 7" id="KW-0812">Transmembrane</keyword>
<dbReference type="AlphaFoldDB" id="A0A2V1K728"/>
<feature type="domain" description="Peptidase S54 rhomboid" evidence="8">
    <location>
        <begin position="60"/>
        <end position="194"/>
    </location>
</feature>
<evidence type="ECO:0000313" key="10">
    <source>
        <dbReference type="Proteomes" id="UP000245283"/>
    </source>
</evidence>
<feature type="transmembrane region" description="Helical" evidence="7">
    <location>
        <begin position="101"/>
        <end position="120"/>
    </location>
</feature>
<evidence type="ECO:0000313" key="9">
    <source>
        <dbReference type="EMBL" id="PWF26903.1"/>
    </source>
</evidence>
<keyword evidence="9" id="KW-0645">Protease</keyword>
<comment type="subcellular location">
    <subcellularLocation>
        <location evidence="1">Membrane</location>
        <topology evidence="1">Multi-pass membrane protein</topology>
    </subcellularLocation>
</comment>
<name>A0A2V1K728_9ACTO</name>
<proteinExistence type="inferred from homology"/>
<accession>A0A2V1K728</accession>
<feature type="transmembrane region" description="Helical" evidence="7">
    <location>
        <begin position="179"/>
        <end position="198"/>
    </location>
</feature>
<feature type="transmembrane region" description="Helical" evidence="7">
    <location>
        <begin position="63"/>
        <end position="89"/>
    </location>
</feature>
<keyword evidence="4" id="KW-0378">Hydrolase</keyword>
<feature type="transmembrane region" description="Helical" evidence="7">
    <location>
        <begin position="156"/>
        <end position="173"/>
    </location>
</feature>
<reference evidence="10" key="1">
    <citation type="submission" date="2018-05" db="EMBL/GenBank/DDBJ databases">
        <authorList>
            <person name="Li Y."/>
        </authorList>
    </citation>
    <scope>NUCLEOTIDE SEQUENCE [LARGE SCALE GENOMIC DNA]</scope>
    <source>
        <strain evidence="10">sk1b4</strain>
    </source>
</reference>
<gene>
    <name evidence="9" type="ORF">DD236_00345</name>
</gene>
<dbReference type="OrthoDB" id="9807874at2"/>
<comment type="similarity">
    <text evidence="2">Belongs to the peptidase S54 family.</text>
</comment>
<evidence type="ECO:0000256" key="1">
    <source>
        <dbReference type="ARBA" id="ARBA00004141"/>
    </source>
</evidence>
<dbReference type="RefSeq" id="WP_109092404.1">
    <property type="nucleotide sequence ID" value="NZ_JBQDCU010000002.1"/>
</dbReference>
<dbReference type="InterPro" id="IPR022764">
    <property type="entry name" value="Peptidase_S54_rhomboid_dom"/>
</dbReference>
<organism evidence="9 10">
    <name type="scientific">Ancrocorticia populi</name>
    <dbReference type="NCBI Taxonomy" id="2175228"/>
    <lineage>
        <taxon>Bacteria</taxon>
        <taxon>Bacillati</taxon>
        <taxon>Actinomycetota</taxon>
        <taxon>Actinomycetes</taxon>
        <taxon>Actinomycetales</taxon>
        <taxon>Actinomycetaceae</taxon>
        <taxon>Ancrocorticia</taxon>
    </lineage>
</organism>
<dbReference type="Pfam" id="PF01694">
    <property type="entry name" value="Rhomboid"/>
    <property type="match status" value="1"/>
</dbReference>
<comment type="caution">
    <text evidence="9">The sequence shown here is derived from an EMBL/GenBank/DDBJ whole genome shotgun (WGS) entry which is preliminary data.</text>
</comment>
<dbReference type="GO" id="GO:0006508">
    <property type="term" value="P:proteolysis"/>
    <property type="evidence" value="ECO:0007669"/>
    <property type="project" value="UniProtKB-KW"/>
</dbReference>
<dbReference type="EMBL" id="QETB01000001">
    <property type="protein sequence ID" value="PWF26903.1"/>
    <property type="molecule type" value="Genomic_DNA"/>
</dbReference>
<dbReference type="PANTHER" id="PTHR43731:SF14">
    <property type="entry name" value="PRESENILIN-ASSOCIATED RHOMBOID-LIKE PROTEIN, MITOCHONDRIAL"/>
    <property type="match status" value="1"/>
</dbReference>
<evidence type="ECO:0000259" key="8">
    <source>
        <dbReference type="Pfam" id="PF01694"/>
    </source>
</evidence>
<evidence type="ECO:0000256" key="6">
    <source>
        <dbReference type="ARBA" id="ARBA00023136"/>
    </source>
</evidence>
<dbReference type="GO" id="GO:0004252">
    <property type="term" value="F:serine-type endopeptidase activity"/>
    <property type="evidence" value="ECO:0007669"/>
    <property type="project" value="InterPro"/>
</dbReference>
<keyword evidence="10" id="KW-1185">Reference proteome</keyword>
<dbReference type="InterPro" id="IPR035952">
    <property type="entry name" value="Rhomboid-like_sf"/>
</dbReference>
<protein>
    <submittedName>
        <fullName evidence="9">Rhomboid family intramembrane serine protease</fullName>
    </submittedName>
</protein>
<feature type="transmembrane region" description="Helical" evidence="7">
    <location>
        <begin position="21"/>
        <end position="43"/>
    </location>
</feature>
<feature type="transmembrane region" description="Helical" evidence="7">
    <location>
        <begin position="210"/>
        <end position="231"/>
    </location>
</feature>
<dbReference type="PANTHER" id="PTHR43731">
    <property type="entry name" value="RHOMBOID PROTEASE"/>
    <property type="match status" value="1"/>
</dbReference>
<feature type="transmembrane region" description="Helical" evidence="7">
    <location>
        <begin position="126"/>
        <end position="149"/>
    </location>
</feature>
<evidence type="ECO:0000256" key="4">
    <source>
        <dbReference type="ARBA" id="ARBA00022801"/>
    </source>
</evidence>
<keyword evidence="6 7" id="KW-0472">Membrane</keyword>
<evidence type="ECO:0000256" key="2">
    <source>
        <dbReference type="ARBA" id="ARBA00009045"/>
    </source>
</evidence>
<dbReference type="InterPro" id="IPR050925">
    <property type="entry name" value="Rhomboid_protease_S54"/>
</dbReference>
<evidence type="ECO:0000256" key="7">
    <source>
        <dbReference type="SAM" id="Phobius"/>
    </source>
</evidence>